<feature type="region of interest" description="Disordered" evidence="2">
    <location>
        <begin position="1"/>
        <end position="23"/>
    </location>
</feature>
<evidence type="ECO:0000313" key="3">
    <source>
        <dbReference type="EMBL" id="BAJ02686.1"/>
    </source>
</evidence>
<dbReference type="MEROPS" id="I11.001"/>
<dbReference type="eggNOG" id="COG4574">
    <property type="taxonomic scope" value="Bacteria"/>
</dbReference>
<dbReference type="PIRSF" id="PIRSF006865">
    <property type="entry name" value="Prot_inh_ecotin"/>
    <property type="match status" value="1"/>
</dbReference>
<gene>
    <name evidence="3" type="primary">eco</name>
    <name evidence="3" type="ordered locus">SVI_2715</name>
</gene>
<dbReference type="AlphaFoldDB" id="D4ZLY7"/>
<evidence type="ECO:0000313" key="4">
    <source>
        <dbReference type="Proteomes" id="UP000002350"/>
    </source>
</evidence>
<accession>D4ZLY7</accession>
<reference evidence="4" key="1">
    <citation type="journal article" date="2010" name="Mol. Biosyst.">
        <title>Complete genome sequence and comparative analysis of Shewanella violacea, a psychrophilic and piezophilic bacterium from deep sea floor sediments.</title>
        <authorList>
            <person name="Aono E."/>
            <person name="Baba T."/>
            <person name="Ara T."/>
            <person name="Nishi T."/>
            <person name="Nakamichi T."/>
            <person name="Inamoto E."/>
            <person name="Toyonaga H."/>
            <person name="Hasegawa M."/>
            <person name="Takai Y."/>
            <person name="Okumura Y."/>
            <person name="Baba M."/>
            <person name="Tomita M."/>
            <person name="Kato C."/>
            <person name="Oshima T."/>
            <person name="Nakasone K."/>
            <person name="Mori H."/>
        </authorList>
    </citation>
    <scope>NUCLEOTIDE SEQUENCE [LARGE SCALE GENOMIC DNA]</scope>
    <source>
        <strain evidence="4">JCM 10179 / CIP 106290 / LMG 19151 / DSS12</strain>
    </source>
</reference>
<organism evidence="3 4">
    <name type="scientific">Shewanella violacea (strain JCM 10179 / CIP 106290 / LMG 19151 / DSS12)</name>
    <dbReference type="NCBI Taxonomy" id="637905"/>
    <lineage>
        <taxon>Bacteria</taxon>
        <taxon>Pseudomonadati</taxon>
        <taxon>Pseudomonadota</taxon>
        <taxon>Gammaproteobacteria</taxon>
        <taxon>Alteromonadales</taxon>
        <taxon>Shewanellaceae</taxon>
        <taxon>Shewanella</taxon>
    </lineage>
</organism>
<dbReference type="Gene3D" id="2.60.40.550">
    <property type="entry name" value="Ecotin"/>
    <property type="match status" value="1"/>
</dbReference>
<dbReference type="Proteomes" id="UP000002350">
    <property type="component" value="Chromosome"/>
</dbReference>
<comment type="similarity">
    <text evidence="1">Belongs to the protease inhibitor I11 (ecotin) family.</text>
</comment>
<dbReference type="InterPro" id="IPR005658">
    <property type="entry name" value="Prot_inh_ecotin"/>
</dbReference>
<keyword evidence="4" id="KW-1185">Reference proteome</keyword>
<dbReference type="HOGENOM" id="CLU_111565_0_1_6"/>
<dbReference type="PANTHER" id="PTHR35890:SF3">
    <property type="entry name" value="ECOTIN"/>
    <property type="match status" value="1"/>
</dbReference>
<dbReference type="NCBIfam" id="NF002987">
    <property type="entry name" value="PRK03719.1"/>
    <property type="match status" value="1"/>
</dbReference>
<dbReference type="PANTHER" id="PTHR35890">
    <property type="match status" value="1"/>
</dbReference>
<dbReference type="Pfam" id="PF03974">
    <property type="entry name" value="Ecotin"/>
    <property type="match status" value="1"/>
</dbReference>
<proteinExistence type="inferred from homology"/>
<evidence type="ECO:0000256" key="2">
    <source>
        <dbReference type="SAM" id="MobiDB-lite"/>
    </source>
</evidence>
<name>D4ZLY7_SHEVD</name>
<dbReference type="EMBL" id="AP011177">
    <property type="protein sequence ID" value="BAJ02686.1"/>
    <property type="molecule type" value="Genomic_DNA"/>
</dbReference>
<sequence length="172" mass="19201">MSLLSFNASATTPGHPSGHNQNIITSQAFSSSNYQAQEATKMFPAPEAGMVQHILTLPKLDDESNYMVEILIGQTQMVDCNGTSLSGDLKQESVKGWGYSYYQVDSITQGPTTMMACFKQAKKEAFVSIRADLKIKYDSRLAKVFYLPKGSELRYRIWTVESQFNTSKLMSE</sequence>
<evidence type="ECO:0000256" key="1">
    <source>
        <dbReference type="ARBA" id="ARBA00010558"/>
    </source>
</evidence>
<dbReference type="KEGG" id="svo:SVI_2715"/>
<dbReference type="SUPFAM" id="SSF49772">
    <property type="entry name" value="Ecotin, trypsin inhibitor"/>
    <property type="match status" value="1"/>
</dbReference>
<dbReference type="GO" id="GO:0004867">
    <property type="term" value="F:serine-type endopeptidase inhibitor activity"/>
    <property type="evidence" value="ECO:0007669"/>
    <property type="project" value="InterPro"/>
</dbReference>
<protein>
    <submittedName>
        <fullName evidence="3">Serine protease inhibitor, ecotin</fullName>
    </submittedName>
</protein>
<dbReference type="InterPro" id="IPR036198">
    <property type="entry name" value="Ecotin_sf"/>
</dbReference>
<dbReference type="STRING" id="637905.SVI_2715"/>